<proteinExistence type="predicted"/>
<dbReference type="AlphaFoldDB" id="G3IL55"/>
<dbReference type="InParanoid" id="G3IL55"/>
<name>G3IL55_CRIGR</name>
<reference evidence="2" key="1">
    <citation type="journal article" date="2011" name="Nat. Biotechnol.">
        <title>The genomic sequence of the Chinese hamster ovary (CHO)-K1 cell line.</title>
        <authorList>
            <person name="Xu X."/>
            <person name="Nagarajan H."/>
            <person name="Lewis N.E."/>
            <person name="Pan S."/>
            <person name="Cai Z."/>
            <person name="Liu X."/>
            <person name="Chen W."/>
            <person name="Xie M."/>
            <person name="Wang W."/>
            <person name="Hammond S."/>
            <person name="Andersen M.R."/>
            <person name="Neff N."/>
            <person name="Passarelli B."/>
            <person name="Koh W."/>
            <person name="Fan H.C."/>
            <person name="Wang J."/>
            <person name="Gui Y."/>
            <person name="Lee K.H."/>
            <person name="Betenbaugh M.J."/>
            <person name="Quake S.R."/>
            <person name="Famili I."/>
            <person name="Palsson B.O."/>
            <person name="Wang J."/>
        </authorList>
    </citation>
    <scope>NUCLEOTIDE SEQUENCE [LARGE SCALE GENOMIC DNA]</scope>
    <source>
        <strain evidence="2">CHO K1 cell line</strain>
    </source>
</reference>
<dbReference type="Proteomes" id="UP000001075">
    <property type="component" value="Unassembled WGS sequence"/>
</dbReference>
<dbReference type="EMBL" id="JH003900">
    <property type="protein sequence ID" value="EGW12868.1"/>
    <property type="molecule type" value="Genomic_DNA"/>
</dbReference>
<gene>
    <name evidence="1" type="ORF">I79_024617</name>
</gene>
<sequence length="130" mass="13722">MWGGAALQAATERSPGLCSLCDLQGTSPHDDGFCRLRNRAQDEGLRRKSLGYAPKSGLFNGGQALQSAQVTRRLAPSIPTLLGAKRASNPSSEATNLHCEINVSQIPRDHLGAQGPRVLSMLPSGLCPST</sequence>
<organism evidence="1 2">
    <name type="scientific">Cricetulus griseus</name>
    <name type="common">Chinese hamster</name>
    <name type="synonym">Cricetulus barabensis griseus</name>
    <dbReference type="NCBI Taxonomy" id="10029"/>
    <lineage>
        <taxon>Eukaryota</taxon>
        <taxon>Metazoa</taxon>
        <taxon>Chordata</taxon>
        <taxon>Craniata</taxon>
        <taxon>Vertebrata</taxon>
        <taxon>Euteleostomi</taxon>
        <taxon>Mammalia</taxon>
        <taxon>Eutheria</taxon>
        <taxon>Euarchontoglires</taxon>
        <taxon>Glires</taxon>
        <taxon>Rodentia</taxon>
        <taxon>Myomorpha</taxon>
        <taxon>Muroidea</taxon>
        <taxon>Cricetidae</taxon>
        <taxon>Cricetinae</taxon>
        <taxon>Cricetulus</taxon>
    </lineage>
</organism>
<accession>G3IL55</accession>
<evidence type="ECO:0000313" key="2">
    <source>
        <dbReference type="Proteomes" id="UP000001075"/>
    </source>
</evidence>
<evidence type="ECO:0000313" key="1">
    <source>
        <dbReference type="EMBL" id="EGW12868.1"/>
    </source>
</evidence>
<protein>
    <submittedName>
        <fullName evidence="1">Uncharacterized protein</fullName>
    </submittedName>
</protein>